<keyword evidence="2 4" id="KW-0175">Coiled coil</keyword>
<dbReference type="PANTHER" id="PTHR21683">
    <property type="entry name" value="COILED-COIL DOMAIN-CONTAINING PROTEIN 42 LIKE-2-LIKE-RELATED"/>
    <property type="match status" value="1"/>
</dbReference>
<proteinExistence type="predicted"/>
<dbReference type="InterPro" id="IPR025252">
    <property type="entry name" value="DUF4200"/>
</dbReference>
<dbReference type="PANTHER" id="PTHR21683:SF9">
    <property type="entry name" value="CILIA- AND FLAGELLA-ASSOCIATED PROTEIN 73"/>
    <property type="match status" value="1"/>
</dbReference>
<dbReference type="EMBL" id="BAAFST010000005">
    <property type="protein sequence ID" value="GAB1290104.1"/>
    <property type="molecule type" value="Genomic_DNA"/>
</dbReference>
<feature type="domain" description="DUF4200" evidence="5">
    <location>
        <begin position="46"/>
        <end position="160"/>
    </location>
</feature>
<organism evidence="6 7">
    <name type="scientific">Apodemus speciosus</name>
    <name type="common">Large Japanese field mouse</name>
    <dbReference type="NCBI Taxonomy" id="105296"/>
    <lineage>
        <taxon>Eukaryota</taxon>
        <taxon>Metazoa</taxon>
        <taxon>Chordata</taxon>
        <taxon>Craniata</taxon>
        <taxon>Vertebrata</taxon>
        <taxon>Euteleostomi</taxon>
        <taxon>Mammalia</taxon>
        <taxon>Eutheria</taxon>
        <taxon>Euarchontoglires</taxon>
        <taxon>Glires</taxon>
        <taxon>Rodentia</taxon>
        <taxon>Myomorpha</taxon>
        <taxon>Muroidea</taxon>
        <taxon>Muridae</taxon>
        <taxon>Murinae</taxon>
        <taxon>Apodemus</taxon>
    </lineage>
</organism>
<evidence type="ECO:0000313" key="6">
    <source>
        <dbReference type="EMBL" id="GAB1290104.1"/>
    </source>
</evidence>
<evidence type="ECO:0000313" key="7">
    <source>
        <dbReference type="Proteomes" id="UP001623349"/>
    </source>
</evidence>
<dbReference type="InterPro" id="IPR051147">
    <property type="entry name" value="CFAP_domain-containing"/>
</dbReference>
<reference evidence="6 7" key="1">
    <citation type="submission" date="2024-08" db="EMBL/GenBank/DDBJ databases">
        <title>The draft genome of Apodemus speciosus.</title>
        <authorList>
            <person name="Nabeshima K."/>
            <person name="Suzuki S."/>
            <person name="Onuma M."/>
        </authorList>
    </citation>
    <scope>NUCLEOTIDE SEQUENCE [LARGE SCALE GENOMIC DNA]</scope>
    <source>
        <strain evidence="6">IB14-021</strain>
    </source>
</reference>
<evidence type="ECO:0000256" key="4">
    <source>
        <dbReference type="SAM" id="Coils"/>
    </source>
</evidence>
<keyword evidence="7" id="KW-1185">Reference proteome</keyword>
<dbReference type="Pfam" id="PF13863">
    <property type="entry name" value="DUF4200"/>
    <property type="match status" value="1"/>
</dbReference>
<evidence type="ECO:0000259" key="5">
    <source>
        <dbReference type="Pfam" id="PF13863"/>
    </source>
</evidence>
<feature type="coiled-coil region" evidence="4">
    <location>
        <begin position="117"/>
        <end position="144"/>
    </location>
</feature>
<evidence type="ECO:0000256" key="3">
    <source>
        <dbReference type="ARBA" id="ARBA00023069"/>
    </source>
</evidence>
<keyword evidence="3" id="KW-0966">Cell projection</keyword>
<keyword evidence="6" id="KW-0282">Flagellum</keyword>
<sequence length="313" mass="36039">MEVAGDTCAIMAVAWEEYFRLVFGEKVLPKPLEQTGDGSSALQLILEKKLELAAADQGLQAQKKEFRSTMESMNQRWTELEQKGQALKGTVICFDKLRKETETRLAVRKAAEERRRTRNLDGELLRLRAQLKQLRLQRARLQRKVQRLEPCARVLESALELRPVEVSDLVARFESLVDTQAALKLAEQKRQVEMEATRAKLLNLRKVRQDEMLRLSQQRTQLCAQLEEARELTQQWETKWTEIQNTASEKTLLLGRARMAVLNLYQLVRLKQGRRQIVRMEDIEGQLEEVKLFIMSVSATLASCAQELAHPAS</sequence>
<dbReference type="Proteomes" id="UP001623349">
    <property type="component" value="Unassembled WGS sequence"/>
</dbReference>
<gene>
    <name evidence="6" type="ORF">APTSU1_000533400</name>
</gene>
<accession>A0ABQ0ESV2</accession>
<keyword evidence="3" id="KW-0969">Cilium</keyword>
<evidence type="ECO:0000256" key="1">
    <source>
        <dbReference type="ARBA" id="ARBA00004138"/>
    </source>
</evidence>
<name>A0ABQ0ESV2_APOSI</name>
<comment type="caution">
    <text evidence="6">The sequence shown here is derived from an EMBL/GenBank/DDBJ whole genome shotgun (WGS) entry which is preliminary data.</text>
</comment>
<evidence type="ECO:0000256" key="2">
    <source>
        <dbReference type="ARBA" id="ARBA00023054"/>
    </source>
</evidence>
<protein>
    <submittedName>
        <fullName evidence="6">Cilia- and flagella-associated protein 73</fullName>
    </submittedName>
</protein>
<comment type="subcellular location">
    <subcellularLocation>
        <location evidence="1">Cell projection</location>
        <location evidence="1">Cilium</location>
    </subcellularLocation>
</comment>